<accession>A0ABT4YXD9</accession>
<comment type="caution">
    <text evidence="15">The sequence shown here is derived from an EMBL/GenBank/DDBJ whole genome shotgun (WGS) entry which is preliminary data.</text>
</comment>
<dbReference type="EMBL" id="JAQLOI010000003">
    <property type="protein sequence ID" value="MDB1126252.1"/>
    <property type="molecule type" value="Genomic_DNA"/>
</dbReference>
<keyword evidence="16" id="KW-1185">Reference proteome</keyword>
<evidence type="ECO:0000313" key="16">
    <source>
        <dbReference type="Proteomes" id="UP001210678"/>
    </source>
</evidence>
<dbReference type="InterPro" id="IPR052168">
    <property type="entry name" value="Cytochrome_b561_oxidase"/>
</dbReference>
<dbReference type="RefSeq" id="WP_272140710.1">
    <property type="nucleotide sequence ID" value="NZ_JAQLOI010000003.1"/>
</dbReference>
<comment type="cofactor">
    <cofactor evidence="1">
        <name>heme b</name>
        <dbReference type="ChEBI" id="CHEBI:60344"/>
    </cofactor>
</comment>
<evidence type="ECO:0000256" key="4">
    <source>
        <dbReference type="ARBA" id="ARBA00022475"/>
    </source>
</evidence>
<evidence type="ECO:0000256" key="12">
    <source>
        <dbReference type="ARBA" id="ARBA00037975"/>
    </source>
</evidence>
<keyword evidence="7" id="KW-0479">Metal-binding</keyword>
<evidence type="ECO:0000256" key="2">
    <source>
        <dbReference type="ARBA" id="ARBA00004651"/>
    </source>
</evidence>
<evidence type="ECO:0000256" key="6">
    <source>
        <dbReference type="ARBA" id="ARBA00022692"/>
    </source>
</evidence>
<reference evidence="15 16" key="1">
    <citation type="submission" date="2023-01" db="EMBL/GenBank/DDBJ databases">
        <title>Vibrio sp. KJ40-1 sp.nov, isolated from marine algae.</title>
        <authorList>
            <person name="Butt M."/>
            <person name="Kim J.M.J."/>
            <person name="Jeon C.O.C."/>
        </authorList>
    </citation>
    <scope>NUCLEOTIDE SEQUENCE [LARGE SCALE GENOMIC DNA]</scope>
    <source>
        <strain evidence="15 16">KJ40-1</strain>
    </source>
</reference>
<keyword evidence="11 13" id="KW-0472">Membrane</keyword>
<gene>
    <name evidence="15" type="ORF">PGX00_22305</name>
</gene>
<keyword evidence="5" id="KW-0349">Heme</keyword>
<evidence type="ECO:0000313" key="15">
    <source>
        <dbReference type="EMBL" id="MDB1126252.1"/>
    </source>
</evidence>
<feature type="transmembrane region" description="Helical" evidence="13">
    <location>
        <begin position="91"/>
        <end position="108"/>
    </location>
</feature>
<organism evidence="15 16">
    <name type="scientific">Vibrio algarum</name>
    <dbReference type="NCBI Taxonomy" id="3020714"/>
    <lineage>
        <taxon>Bacteria</taxon>
        <taxon>Pseudomonadati</taxon>
        <taxon>Pseudomonadota</taxon>
        <taxon>Gammaproteobacteria</taxon>
        <taxon>Vibrionales</taxon>
        <taxon>Vibrionaceae</taxon>
        <taxon>Vibrio</taxon>
    </lineage>
</organism>
<dbReference type="Proteomes" id="UP001210678">
    <property type="component" value="Unassembled WGS sequence"/>
</dbReference>
<keyword evidence="6 13" id="KW-0812">Transmembrane</keyword>
<comment type="subcellular location">
    <subcellularLocation>
        <location evidence="2">Cell membrane</location>
        <topology evidence="2">Multi-pass membrane protein</topology>
    </subcellularLocation>
</comment>
<name>A0ABT4YXD9_9VIBR</name>
<keyword evidence="9 13" id="KW-1133">Transmembrane helix</keyword>
<evidence type="ECO:0000256" key="5">
    <source>
        <dbReference type="ARBA" id="ARBA00022617"/>
    </source>
</evidence>
<evidence type="ECO:0000256" key="11">
    <source>
        <dbReference type="ARBA" id="ARBA00023136"/>
    </source>
</evidence>
<keyword evidence="4" id="KW-1003">Cell membrane</keyword>
<keyword evidence="10" id="KW-0408">Iron</keyword>
<keyword evidence="3" id="KW-0813">Transport</keyword>
<dbReference type="PANTHER" id="PTHR30529">
    <property type="entry name" value="CYTOCHROME B561"/>
    <property type="match status" value="1"/>
</dbReference>
<dbReference type="SUPFAM" id="SSF81342">
    <property type="entry name" value="Transmembrane di-heme cytochromes"/>
    <property type="match status" value="1"/>
</dbReference>
<dbReference type="PANTHER" id="PTHR30529:SF1">
    <property type="entry name" value="CYTOCHROME B561 HOMOLOG 2"/>
    <property type="match status" value="1"/>
</dbReference>
<evidence type="ECO:0000259" key="14">
    <source>
        <dbReference type="Pfam" id="PF01292"/>
    </source>
</evidence>
<evidence type="ECO:0000256" key="8">
    <source>
        <dbReference type="ARBA" id="ARBA00022982"/>
    </source>
</evidence>
<evidence type="ECO:0000256" key="9">
    <source>
        <dbReference type="ARBA" id="ARBA00022989"/>
    </source>
</evidence>
<evidence type="ECO:0000256" key="7">
    <source>
        <dbReference type="ARBA" id="ARBA00022723"/>
    </source>
</evidence>
<proteinExistence type="inferred from homology"/>
<feature type="transmembrane region" description="Helical" evidence="13">
    <location>
        <begin position="53"/>
        <end position="70"/>
    </location>
</feature>
<evidence type="ECO:0000256" key="10">
    <source>
        <dbReference type="ARBA" id="ARBA00023004"/>
    </source>
</evidence>
<dbReference type="Gene3D" id="1.20.950.20">
    <property type="entry name" value="Transmembrane di-heme cytochromes, Chain C"/>
    <property type="match status" value="2"/>
</dbReference>
<keyword evidence="8" id="KW-0249">Electron transport</keyword>
<dbReference type="Pfam" id="PF01292">
    <property type="entry name" value="Ni_hydr_CYTB"/>
    <property type="match status" value="1"/>
</dbReference>
<protein>
    <submittedName>
        <fullName evidence="15">Cytochrome b</fullName>
    </submittedName>
</protein>
<feature type="transmembrane region" description="Helical" evidence="13">
    <location>
        <begin position="12"/>
        <end position="33"/>
    </location>
</feature>
<feature type="transmembrane region" description="Helical" evidence="13">
    <location>
        <begin position="139"/>
        <end position="160"/>
    </location>
</feature>
<evidence type="ECO:0000256" key="13">
    <source>
        <dbReference type="SAM" id="Phobius"/>
    </source>
</evidence>
<comment type="similarity">
    <text evidence="12">Belongs to the cytochrome b561 family.</text>
</comment>
<dbReference type="InterPro" id="IPR016174">
    <property type="entry name" value="Di-haem_cyt_TM"/>
</dbReference>
<evidence type="ECO:0000256" key="3">
    <source>
        <dbReference type="ARBA" id="ARBA00022448"/>
    </source>
</evidence>
<dbReference type="InterPro" id="IPR011577">
    <property type="entry name" value="Cyt_b561_bac/Ni-Hgenase"/>
</dbReference>
<evidence type="ECO:0000256" key="1">
    <source>
        <dbReference type="ARBA" id="ARBA00001970"/>
    </source>
</evidence>
<sequence length="179" mass="20077">MSSEVKNYNLLARLLHWGSALIIFGMFAVGLWMVDLNYYSSWYQTAPHWHKSIGVLLALITIIRIIWKLVSAAPKIEGSALEKMSAHAVHRLLYVLMFVLFISGYLISTSDGRGVEVFDWFTVVGLGEWFPNQSDISGIVHYYSAIILIGFAVLHAAAAIKHHIVDKDNTLRKMIGASK</sequence>
<feature type="domain" description="Cytochrome b561 bacterial/Ni-hydrogenase" evidence="14">
    <location>
        <begin position="7"/>
        <end position="176"/>
    </location>
</feature>